<evidence type="ECO:0000256" key="1">
    <source>
        <dbReference type="SAM" id="MobiDB-lite"/>
    </source>
</evidence>
<feature type="domain" description="DUF4185" evidence="2">
    <location>
        <begin position="77"/>
        <end position="411"/>
    </location>
</feature>
<dbReference type="HOGENOM" id="CLU_625186_0_0_11"/>
<organism evidence="3 4">
    <name type="scientific">Kutzneria albida DSM 43870</name>
    <dbReference type="NCBI Taxonomy" id="1449976"/>
    <lineage>
        <taxon>Bacteria</taxon>
        <taxon>Bacillati</taxon>
        <taxon>Actinomycetota</taxon>
        <taxon>Actinomycetes</taxon>
        <taxon>Pseudonocardiales</taxon>
        <taxon>Pseudonocardiaceae</taxon>
        <taxon>Kutzneria</taxon>
    </lineage>
</organism>
<evidence type="ECO:0000313" key="3">
    <source>
        <dbReference type="EMBL" id="AHH96837.1"/>
    </source>
</evidence>
<evidence type="ECO:0000259" key="2">
    <source>
        <dbReference type="Pfam" id="PF13810"/>
    </source>
</evidence>
<feature type="region of interest" description="Disordered" evidence="1">
    <location>
        <begin position="1"/>
        <end position="25"/>
    </location>
</feature>
<dbReference type="Proteomes" id="UP000019225">
    <property type="component" value="Chromosome"/>
</dbReference>
<dbReference type="STRING" id="1449976.KALB_3472"/>
<reference evidence="3 4" key="1">
    <citation type="journal article" date="2014" name="BMC Genomics">
        <title>Complete genome sequence of producer of the glycopeptide antibiotic Aculeximycin Kutzneria albida DSM 43870T, a representative of minor genus of Pseudonocardiaceae.</title>
        <authorList>
            <person name="Rebets Y."/>
            <person name="Tokovenko B."/>
            <person name="Lushchyk I."/>
            <person name="Ruckert C."/>
            <person name="Zaburannyi N."/>
            <person name="Bechthold A."/>
            <person name="Kalinowski J."/>
            <person name="Luzhetskyy A."/>
        </authorList>
    </citation>
    <scope>NUCLEOTIDE SEQUENCE [LARGE SCALE GENOMIC DNA]</scope>
    <source>
        <strain evidence="3">DSM 43870</strain>
    </source>
</reference>
<dbReference type="PROSITE" id="PS51318">
    <property type="entry name" value="TAT"/>
    <property type="match status" value="1"/>
</dbReference>
<protein>
    <submittedName>
        <fullName evidence="3">Putative secreted protein</fullName>
    </submittedName>
</protein>
<dbReference type="EMBL" id="CP007155">
    <property type="protein sequence ID" value="AHH96837.1"/>
    <property type="molecule type" value="Genomic_DNA"/>
</dbReference>
<dbReference type="Pfam" id="PF13810">
    <property type="entry name" value="DUF4185"/>
    <property type="match status" value="1"/>
</dbReference>
<evidence type="ECO:0000313" key="4">
    <source>
        <dbReference type="Proteomes" id="UP000019225"/>
    </source>
</evidence>
<proteinExistence type="predicted"/>
<dbReference type="KEGG" id="kal:KALB_3472"/>
<accession>W5W7D6</accession>
<gene>
    <name evidence="3" type="ORF">KALB_3472</name>
</gene>
<dbReference type="AlphaFoldDB" id="W5W7D6"/>
<name>W5W7D6_9PSEU</name>
<dbReference type="InterPro" id="IPR006311">
    <property type="entry name" value="TAT_signal"/>
</dbReference>
<dbReference type="eggNOG" id="COG4409">
    <property type="taxonomic scope" value="Bacteria"/>
</dbReference>
<keyword evidence="4" id="KW-1185">Reference proteome</keyword>
<dbReference type="InterPro" id="IPR025442">
    <property type="entry name" value="DUF4185"/>
</dbReference>
<sequence>MRHDDGTSTHSGPGVPSRREAPQVSRSTFLKGAAGALIGAGGLLAGMGSAVAAGTSASPRGAAAPSAGPVKDLTGEETAGFGFRGTDLGFTAKTNHGYCISIFGDTFDQPVPQNGTGWRSPVGLRQSNADIQNGIRWDNCIGGGAAKQMIPYDHRDANTARNEPGQVVTEIPNDLIHLPDGRYMMTTFGVRDWAIQSEGGIPSPGGSWRTWYSRQWTSTETHAENWERTWDMDNNRENMDFWNEGLWSHFQNNSMIMWPNEGFVYIYGTNEGRWNGGGIHLMRVPWDKMWQRSQYTFWGADDSGRWDFRPNGPSTPIIAAPSPFEAIGEISAQVIDGRVVLSFLNGARGAVTQTAPYPTGLWTAPRTHVTFAQAPYLYAPIVHPYSTLGSAQLLVSQWINPGPDSSFYGVRQWSSSVDGRVAVRGAMAERLVVTKDEPAHPGHQGPVSPQWQKLPVAEQIALLSDNRDDRVSREDIAAATHSVRARR</sequence>